<dbReference type="SUPFAM" id="SSF52777">
    <property type="entry name" value="CoA-dependent acyltransferases"/>
    <property type="match status" value="1"/>
</dbReference>
<dbReference type="PROSITE" id="PS50075">
    <property type="entry name" value="CARRIER"/>
    <property type="match status" value="1"/>
</dbReference>
<dbReference type="Gene3D" id="3.30.559.10">
    <property type="entry name" value="Chloramphenicol acetyltransferase-like domain"/>
    <property type="match status" value="1"/>
</dbReference>
<dbReference type="PANTHER" id="PTHR45527:SF1">
    <property type="entry name" value="FATTY ACID SYNTHASE"/>
    <property type="match status" value="1"/>
</dbReference>
<dbReference type="OrthoDB" id="416786at2759"/>
<dbReference type="EMBL" id="CAJNOM010000445">
    <property type="protein sequence ID" value="CAF1442619.1"/>
    <property type="molecule type" value="Genomic_DNA"/>
</dbReference>
<keyword evidence="7" id="KW-1185">Reference proteome</keyword>
<reference evidence="4" key="1">
    <citation type="submission" date="2021-02" db="EMBL/GenBank/DDBJ databases">
        <authorList>
            <person name="Nowell W R."/>
        </authorList>
    </citation>
    <scope>NUCLEOTIDE SEQUENCE</scope>
</reference>
<evidence type="ECO:0000313" key="5">
    <source>
        <dbReference type="EMBL" id="CAF1441533.1"/>
    </source>
</evidence>
<dbReference type="Pfam" id="PF00550">
    <property type="entry name" value="PP-binding"/>
    <property type="match status" value="1"/>
</dbReference>
<sequence length="794" mass="90671">MMHPGKVAVTLDEQTLTYEELLAQVQRLAYFLINSQGVQPGDIICQCVHRSIEMIVGILGILMSGAIYVPLIPTDPIDRLQSLIHQVDAKLVLVNQNSPSHLNRFDVPIVDISEILDCPVRLNDAQIEQLSQVVVTPQSISHIVFTSGSTGLPKAVQLRHRNLLANIKTHIIEENDVVLQLSSSSFDSHLDDIGGALLQGGHLVLLKAGGHLDFDYMTKVIYEKNVTYVGPVPSWIGALSEFLSENYHAQERVRQVHWWYLGGEQLLSSTVSQLLPFISEESRIFNLYGPAEATVVTTCYEINRKDLSTIISLPIGRPLQGYRIYLLDDYRQPVVPGKEGEIIIGGVGVFAGYYGRMDLTRQVLIEMDGEQFYMTGDLGRLDVELNGLVFVGRRDFQIKLRGQRIELREIEETVLKGLSSVSGCVVIKCIHQGEEHLIAYVETLSNTVKESDVRDLCHSLLPSYMVPTMFIILERFPLTKNGKIDRKTLPEPKFASLMESSSEYNKPLTEMEKRVHDLWCQVLRITHISRTTSFFSVYGTSLAFMKLYNLYQIEFGVTPDIVACFQHASIAEHTRLLNESVASIVSKHYRAWSCLHLDQDEISFAQARIFIDEQIRFHSSDDNTIAIYNIPLIYRLSEGTISIKRLQRALRNITRKHAVLRTCLRMDPVHGNLIQYIQSNDKQDWFTFSKDIIQDDNMLATIFMNEWTNRSHFDLSQGRVSRCHILHYQRRSEKDDDNLLSIGDWIIFNFHHVAFDGESEQIFFNDLRNFYIDEQEQAVEDSEAALQYIDCEFF</sequence>
<evidence type="ECO:0000313" key="7">
    <source>
        <dbReference type="Proteomes" id="UP000663832"/>
    </source>
</evidence>
<dbReference type="Pfam" id="PF00501">
    <property type="entry name" value="AMP-binding"/>
    <property type="match status" value="1"/>
</dbReference>
<dbReference type="Proteomes" id="UP000663877">
    <property type="component" value="Unassembled WGS sequence"/>
</dbReference>
<gene>
    <name evidence="4" type="ORF">BJG266_LOCUS13324</name>
    <name evidence="5" type="ORF">QVE165_LOCUS39657</name>
    <name evidence="6" type="ORF">QVE165_LOCUS39736</name>
</gene>
<evidence type="ECO:0000313" key="4">
    <source>
        <dbReference type="EMBL" id="CAF0953029.1"/>
    </source>
</evidence>
<dbReference type="GO" id="GO:0031177">
    <property type="term" value="F:phosphopantetheine binding"/>
    <property type="evidence" value="ECO:0007669"/>
    <property type="project" value="TreeGrafter"/>
</dbReference>
<dbReference type="InterPro" id="IPR023213">
    <property type="entry name" value="CAT-like_dom_sf"/>
</dbReference>
<organism evidence="4 8">
    <name type="scientific">Adineta steineri</name>
    <dbReference type="NCBI Taxonomy" id="433720"/>
    <lineage>
        <taxon>Eukaryota</taxon>
        <taxon>Metazoa</taxon>
        <taxon>Spiralia</taxon>
        <taxon>Gnathifera</taxon>
        <taxon>Rotifera</taxon>
        <taxon>Eurotatoria</taxon>
        <taxon>Bdelloidea</taxon>
        <taxon>Adinetida</taxon>
        <taxon>Adinetidae</taxon>
        <taxon>Adineta</taxon>
    </lineage>
</organism>
<dbReference type="SUPFAM" id="SSF47336">
    <property type="entry name" value="ACP-like"/>
    <property type="match status" value="1"/>
</dbReference>
<comment type="caution">
    <text evidence="4">The sequence shown here is derived from an EMBL/GenBank/DDBJ whole genome shotgun (WGS) entry which is preliminary data.</text>
</comment>
<dbReference type="EMBL" id="CAJNOM010000443">
    <property type="protein sequence ID" value="CAF1441533.1"/>
    <property type="molecule type" value="Genomic_DNA"/>
</dbReference>
<evidence type="ECO:0000256" key="1">
    <source>
        <dbReference type="ARBA" id="ARBA00022450"/>
    </source>
</evidence>
<name>A0A814DEA1_9BILA</name>
<evidence type="ECO:0000313" key="8">
    <source>
        <dbReference type="Proteomes" id="UP000663877"/>
    </source>
</evidence>
<keyword evidence="1" id="KW-0596">Phosphopantetheine</keyword>
<dbReference type="Proteomes" id="UP000663832">
    <property type="component" value="Unassembled WGS sequence"/>
</dbReference>
<keyword evidence="2" id="KW-0597">Phosphoprotein</keyword>
<dbReference type="InterPro" id="IPR045851">
    <property type="entry name" value="AMP-bd_C_sf"/>
</dbReference>
<dbReference type="GO" id="GO:0003824">
    <property type="term" value="F:catalytic activity"/>
    <property type="evidence" value="ECO:0007669"/>
    <property type="project" value="InterPro"/>
</dbReference>
<dbReference type="InterPro" id="IPR001242">
    <property type="entry name" value="Condensation_dom"/>
</dbReference>
<dbReference type="Gene3D" id="3.30.300.30">
    <property type="match status" value="1"/>
</dbReference>
<dbReference type="Pfam" id="PF00668">
    <property type="entry name" value="Condensation"/>
    <property type="match status" value="1"/>
</dbReference>
<dbReference type="InterPro" id="IPR000873">
    <property type="entry name" value="AMP-dep_synth/lig_dom"/>
</dbReference>
<feature type="domain" description="Carrier" evidence="3">
    <location>
        <begin position="506"/>
        <end position="581"/>
    </location>
</feature>
<dbReference type="SUPFAM" id="SSF56801">
    <property type="entry name" value="Acetyl-CoA synthetase-like"/>
    <property type="match status" value="1"/>
</dbReference>
<dbReference type="InterPro" id="IPR036736">
    <property type="entry name" value="ACP-like_sf"/>
</dbReference>
<evidence type="ECO:0000259" key="3">
    <source>
        <dbReference type="PROSITE" id="PS50075"/>
    </source>
</evidence>
<dbReference type="InterPro" id="IPR009081">
    <property type="entry name" value="PP-bd_ACP"/>
</dbReference>
<evidence type="ECO:0000313" key="6">
    <source>
        <dbReference type="EMBL" id="CAF1442619.1"/>
    </source>
</evidence>
<protein>
    <recommendedName>
        <fullName evidence="3">Carrier domain-containing protein</fullName>
    </recommendedName>
</protein>
<dbReference type="PROSITE" id="PS00455">
    <property type="entry name" value="AMP_BINDING"/>
    <property type="match status" value="1"/>
</dbReference>
<dbReference type="GO" id="GO:0044550">
    <property type="term" value="P:secondary metabolite biosynthetic process"/>
    <property type="evidence" value="ECO:0007669"/>
    <property type="project" value="TreeGrafter"/>
</dbReference>
<proteinExistence type="predicted"/>
<evidence type="ECO:0000256" key="2">
    <source>
        <dbReference type="ARBA" id="ARBA00022553"/>
    </source>
</evidence>
<dbReference type="InterPro" id="IPR020845">
    <property type="entry name" value="AMP-binding_CS"/>
</dbReference>
<accession>A0A814DEA1</accession>
<dbReference type="InterPro" id="IPR042099">
    <property type="entry name" value="ANL_N_sf"/>
</dbReference>
<dbReference type="Gene3D" id="3.40.50.12780">
    <property type="entry name" value="N-terminal domain of ligase-like"/>
    <property type="match status" value="1"/>
</dbReference>
<dbReference type="PANTHER" id="PTHR45527">
    <property type="entry name" value="NONRIBOSOMAL PEPTIDE SYNTHETASE"/>
    <property type="match status" value="1"/>
</dbReference>
<dbReference type="CDD" id="cd05930">
    <property type="entry name" value="A_NRPS"/>
    <property type="match status" value="1"/>
</dbReference>
<dbReference type="AlphaFoldDB" id="A0A814DEA1"/>
<dbReference type="GO" id="GO:0043041">
    <property type="term" value="P:amino acid activation for nonribosomal peptide biosynthetic process"/>
    <property type="evidence" value="ECO:0007669"/>
    <property type="project" value="TreeGrafter"/>
</dbReference>
<dbReference type="EMBL" id="CAJNOI010000053">
    <property type="protein sequence ID" value="CAF0953029.1"/>
    <property type="molecule type" value="Genomic_DNA"/>
</dbReference>
<dbReference type="Gene3D" id="1.10.1200.10">
    <property type="entry name" value="ACP-like"/>
    <property type="match status" value="1"/>
</dbReference>
<dbReference type="GO" id="GO:0005737">
    <property type="term" value="C:cytoplasm"/>
    <property type="evidence" value="ECO:0007669"/>
    <property type="project" value="TreeGrafter"/>
</dbReference>